<dbReference type="EMBL" id="CP000230">
    <property type="protein sequence ID" value="ABC21544.1"/>
    <property type="molecule type" value="Genomic_DNA"/>
</dbReference>
<keyword evidence="2" id="KW-1185">Reference proteome</keyword>
<dbReference type="PIRSF" id="PIRSF032131">
    <property type="entry name" value="UCP032131"/>
    <property type="match status" value="1"/>
</dbReference>
<dbReference type="PhylomeDB" id="Q2RWF1"/>
<dbReference type="InterPro" id="IPR009562">
    <property type="entry name" value="DUF1178"/>
</dbReference>
<dbReference type="AlphaFoldDB" id="Q2RWF1"/>
<dbReference type="Proteomes" id="UP000001929">
    <property type="component" value="Chromosome"/>
</dbReference>
<dbReference type="STRING" id="269796.Rru_A0740"/>
<dbReference type="KEGG" id="rru:Rru_A0740"/>
<name>Q2RWF1_RHORT</name>
<dbReference type="EnsemblBacteria" id="ABC21544">
    <property type="protein sequence ID" value="ABC21544"/>
    <property type="gene ID" value="Rru_A0740"/>
</dbReference>
<gene>
    <name evidence="1" type="ordered locus">Rru_A0740</name>
</gene>
<accession>Q2RWF1</accession>
<sequence>MFGTVKMIRYTLICDNDHEFDGWFRDSATCGTQLAAGDVRCPVCGSSTVGKALMAPNVVSSRVRDAGRLAPPAAGGAAPAAPSPPPAVPAVVAPAAAAPIDAARAAKMAETLAALRKRVEETCENVGANFAEEARRIHYGEGVERPIYGEASLEEARDLDEEGIAVALLPWSRRAGH</sequence>
<proteinExistence type="predicted"/>
<evidence type="ECO:0000313" key="2">
    <source>
        <dbReference type="Proteomes" id="UP000001929"/>
    </source>
</evidence>
<reference evidence="1 2" key="1">
    <citation type="journal article" date="2011" name="Stand. Genomic Sci.">
        <title>Complete genome sequence of Rhodospirillum rubrum type strain (S1).</title>
        <authorList>
            <person name="Munk A.C."/>
            <person name="Copeland A."/>
            <person name="Lucas S."/>
            <person name="Lapidus A."/>
            <person name="Del Rio T.G."/>
            <person name="Barry K."/>
            <person name="Detter J.C."/>
            <person name="Hammon N."/>
            <person name="Israni S."/>
            <person name="Pitluck S."/>
            <person name="Brettin T."/>
            <person name="Bruce D."/>
            <person name="Han C."/>
            <person name="Tapia R."/>
            <person name="Gilna P."/>
            <person name="Schmutz J."/>
            <person name="Larimer F."/>
            <person name="Land M."/>
            <person name="Kyrpides N.C."/>
            <person name="Mavromatis K."/>
            <person name="Richardson P."/>
            <person name="Rohde M."/>
            <person name="Goker M."/>
            <person name="Klenk H.P."/>
            <person name="Zhang Y."/>
            <person name="Roberts G.P."/>
            <person name="Reslewic S."/>
            <person name="Schwartz D.C."/>
        </authorList>
    </citation>
    <scope>NUCLEOTIDE SEQUENCE [LARGE SCALE GENOMIC DNA]</scope>
    <source>
        <strain evidence="2">ATCC 11170 / ATH 1.1.1 / DSM 467 / LMG 4362 / NCIMB 8255 / S1</strain>
    </source>
</reference>
<dbReference type="HOGENOM" id="CLU_112041_1_0_5"/>
<dbReference type="Pfam" id="PF06676">
    <property type="entry name" value="DUF1178"/>
    <property type="match status" value="1"/>
</dbReference>
<dbReference type="eggNOG" id="COG5319">
    <property type="taxonomic scope" value="Bacteria"/>
</dbReference>
<evidence type="ECO:0000313" key="1">
    <source>
        <dbReference type="EMBL" id="ABC21544.1"/>
    </source>
</evidence>
<dbReference type="PATRIC" id="fig|269796.9.peg.792"/>
<protein>
    <submittedName>
        <fullName evidence="1">Uncharacterized protein</fullName>
    </submittedName>
</protein>
<organism evidence="1 2">
    <name type="scientific">Rhodospirillum rubrum (strain ATCC 11170 / ATH 1.1.1 / DSM 467 / LMG 4362 / NCIMB 8255 / S1)</name>
    <dbReference type="NCBI Taxonomy" id="269796"/>
    <lineage>
        <taxon>Bacteria</taxon>
        <taxon>Pseudomonadati</taxon>
        <taxon>Pseudomonadota</taxon>
        <taxon>Alphaproteobacteria</taxon>
        <taxon>Rhodospirillales</taxon>
        <taxon>Rhodospirillaceae</taxon>
        <taxon>Rhodospirillum</taxon>
    </lineage>
</organism>